<name>M3HRD1_LEPIT</name>
<gene>
    <name evidence="1" type="ORF">LEP1GSC150_1992</name>
</gene>
<proteinExistence type="predicted"/>
<evidence type="ECO:0000313" key="1">
    <source>
        <dbReference type="EMBL" id="EMG20511.1"/>
    </source>
</evidence>
<sequence>MNDEEKEKLYTDFYEESMAIMEKYDYHSLDHFERTPTSDDRKYFLQAVESSIKQNQTRVTLF</sequence>
<comment type="caution">
    <text evidence="1">The sequence shown here is derived from an EMBL/GenBank/DDBJ whole genome shotgun (WGS) entry which is preliminary data.</text>
</comment>
<organism evidence="1 2">
    <name type="scientific">Leptospira interrogans serovar Copenhageni str. LT2050</name>
    <dbReference type="NCBI Taxonomy" id="1001598"/>
    <lineage>
        <taxon>Bacteria</taxon>
        <taxon>Pseudomonadati</taxon>
        <taxon>Spirochaetota</taxon>
        <taxon>Spirochaetia</taxon>
        <taxon>Leptospirales</taxon>
        <taxon>Leptospiraceae</taxon>
        <taxon>Leptospira</taxon>
    </lineage>
</organism>
<dbReference type="EMBL" id="AFMD02000406">
    <property type="protein sequence ID" value="EMG20511.1"/>
    <property type="molecule type" value="Genomic_DNA"/>
</dbReference>
<accession>M3HRD1</accession>
<dbReference type="AlphaFoldDB" id="M3HRD1"/>
<evidence type="ECO:0000313" key="2">
    <source>
        <dbReference type="Proteomes" id="UP000011778"/>
    </source>
</evidence>
<dbReference type="Proteomes" id="UP000011778">
    <property type="component" value="Unassembled WGS sequence"/>
</dbReference>
<reference evidence="1 2" key="1">
    <citation type="submission" date="2013-02" db="EMBL/GenBank/DDBJ databases">
        <authorList>
            <person name="Harkins D.M."/>
            <person name="Durkin A.S."/>
            <person name="Brinkac L.M."/>
            <person name="Haft D.H."/>
            <person name="Selengut J.D."/>
            <person name="Sanka R."/>
            <person name="DePew J."/>
            <person name="Purushe J."/>
            <person name="Tulsiani S.M."/>
            <person name="Graham G.C."/>
            <person name="Burns M.-A."/>
            <person name="Dohnt M.F."/>
            <person name="Smythe L.D."/>
            <person name="McKay D.B."/>
            <person name="Craig S.B."/>
            <person name="Vinetz J.M."/>
            <person name="Sutton G.G."/>
            <person name="Nierman W.C."/>
            <person name="Fouts D.E."/>
        </authorList>
    </citation>
    <scope>NUCLEOTIDE SEQUENCE [LARGE SCALE GENOMIC DNA]</scope>
    <source>
        <strain evidence="1 2">LT2050</strain>
    </source>
</reference>
<protein>
    <submittedName>
        <fullName evidence="1">Uncharacterized protein</fullName>
    </submittedName>
</protein>